<keyword evidence="2" id="KW-1185">Reference proteome</keyword>
<reference evidence="1 2" key="1">
    <citation type="submission" date="2024-04" db="EMBL/GenBank/DDBJ databases">
        <title>Draft genome sequence of Pseudophaeobacter arcticus NBRC 116598.</title>
        <authorList>
            <person name="Miyakawa T."/>
            <person name="Kusuya Y."/>
            <person name="Miura T."/>
        </authorList>
    </citation>
    <scope>NUCLEOTIDE SEQUENCE [LARGE SCALE GENOMIC DNA]</scope>
    <source>
        <strain evidence="1 2">SU-CL00105</strain>
    </source>
</reference>
<accession>A0ABQ0ALW2</accession>
<dbReference type="EMBL" id="BAABWU010000008">
    <property type="protein sequence ID" value="GAA6196849.1"/>
    <property type="molecule type" value="Genomic_DNA"/>
</dbReference>
<comment type="caution">
    <text evidence="1">The sequence shown here is derived from an EMBL/GenBank/DDBJ whole genome shotgun (WGS) entry which is preliminary data.</text>
</comment>
<sequence>MMLFRLVFVVLSGLAIAGTTYVAYLGHGGESRDLDRSIRAVSAGRGLNGSIK</sequence>
<gene>
    <name evidence="1" type="ORF">NBRC116598_22930</name>
</gene>
<name>A0ABQ0ALW2_9RHOB</name>
<dbReference type="RefSeq" id="WP_295455170.1">
    <property type="nucleotide sequence ID" value="NZ_BAABWU010000008.1"/>
</dbReference>
<protein>
    <submittedName>
        <fullName evidence="1">Uncharacterized protein</fullName>
    </submittedName>
</protein>
<proteinExistence type="predicted"/>
<evidence type="ECO:0000313" key="2">
    <source>
        <dbReference type="Proteomes" id="UP001441944"/>
    </source>
</evidence>
<dbReference type="Proteomes" id="UP001441944">
    <property type="component" value="Unassembled WGS sequence"/>
</dbReference>
<organism evidence="1 2">
    <name type="scientific">Pseudophaeobacter arcticus</name>
    <dbReference type="NCBI Taxonomy" id="385492"/>
    <lineage>
        <taxon>Bacteria</taxon>
        <taxon>Pseudomonadati</taxon>
        <taxon>Pseudomonadota</taxon>
        <taxon>Alphaproteobacteria</taxon>
        <taxon>Rhodobacterales</taxon>
        <taxon>Paracoccaceae</taxon>
        <taxon>Pseudophaeobacter</taxon>
    </lineage>
</organism>
<evidence type="ECO:0000313" key="1">
    <source>
        <dbReference type="EMBL" id="GAA6196849.1"/>
    </source>
</evidence>